<proteinExistence type="predicted"/>
<gene>
    <name evidence="2" type="ORF">URODEC1_LOCUS59657</name>
</gene>
<evidence type="ECO:0000313" key="2">
    <source>
        <dbReference type="EMBL" id="CAL4989299.1"/>
    </source>
</evidence>
<dbReference type="PANTHER" id="PTHR33074">
    <property type="entry name" value="EXPRESSED PROTEIN-RELATED"/>
    <property type="match status" value="1"/>
</dbReference>
<dbReference type="Pfam" id="PF07762">
    <property type="entry name" value="DUF1618"/>
    <property type="match status" value="1"/>
</dbReference>
<dbReference type="AlphaFoldDB" id="A0ABC9B3C9"/>
<dbReference type="PANTHER" id="PTHR33074:SF124">
    <property type="entry name" value="DUF1618 DOMAIN-CONTAINING PROTEIN"/>
    <property type="match status" value="1"/>
</dbReference>
<dbReference type="InterPro" id="IPR011676">
    <property type="entry name" value="DUF1618"/>
</dbReference>
<accession>A0ABC9B3C9</accession>
<organism evidence="2 3">
    <name type="scientific">Urochloa decumbens</name>
    <dbReference type="NCBI Taxonomy" id="240449"/>
    <lineage>
        <taxon>Eukaryota</taxon>
        <taxon>Viridiplantae</taxon>
        <taxon>Streptophyta</taxon>
        <taxon>Embryophyta</taxon>
        <taxon>Tracheophyta</taxon>
        <taxon>Spermatophyta</taxon>
        <taxon>Magnoliopsida</taxon>
        <taxon>Liliopsida</taxon>
        <taxon>Poales</taxon>
        <taxon>Poaceae</taxon>
        <taxon>PACMAD clade</taxon>
        <taxon>Panicoideae</taxon>
        <taxon>Panicodae</taxon>
        <taxon>Paniceae</taxon>
        <taxon>Melinidinae</taxon>
        <taxon>Urochloa</taxon>
    </lineage>
</organism>
<keyword evidence="3" id="KW-1185">Reference proteome</keyword>
<sequence length="515" mass="56972">METQAISSVASSYPPWVMLKRQATRSSDEDSAADVKTLATGRTTSGHLVGVSLSLAAPPAASRICVQIPDGVEMQSCHILAAHGDSILVEMFCRGLEWGENDWTDYFVYNAGDAAAKPPRPPSLMLLPFCPVQGALYNDTTGLLCRGEDDELVVAELRAVEVGERRSKKKVPKLLMLRSGEWIVVKKPLISHVNGEVSEMLPPKWNSDTVFPVNDRTLCWVDLSQGVIFCDVLHESPGLRYVPLPTDPNFNRRLIFRNVCATAGGTVKFVNIFPRCCCGGAGASYCRHSNNAYTIQSWTLRMDDSMSWVMDGMVDSTELWSLDAYKGLPRIRLAYPVVALDKPHLICFMLCEDFHVNNGDETVWMIMVDMRSKTMPVVRLHPGGRGEMLMENLVPSKVSYYLNSVPNRSNGGASLSRNARVDSVPAVNVVNEVRPYNVLSSAQSPCKTCGEPAVQESAFLTAFQEIATYGLARDDMLKAYSLLSDDNCRRFKSLIGLPMNLRKDWLLMEIKASEA</sequence>
<reference evidence="3" key="1">
    <citation type="submission" date="2024-06" db="EMBL/GenBank/DDBJ databases">
        <authorList>
            <person name="Ryan C."/>
        </authorList>
    </citation>
    <scope>NUCLEOTIDE SEQUENCE [LARGE SCALE GENOMIC DNA]</scope>
</reference>
<dbReference type="Proteomes" id="UP001497457">
    <property type="component" value="Chromosome 23rd"/>
</dbReference>
<reference evidence="2 3" key="2">
    <citation type="submission" date="2024-10" db="EMBL/GenBank/DDBJ databases">
        <authorList>
            <person name="Ryan C."/>
        </authorList>
    </citation>
    <scope>NUCLEOTIDE SEQUENCE [LARGE SCALE GENOMIC DNA]</scope>
</reference>
<evidence type="ECO:0000313" key="3">
    <source>
        <dbReference type="Proteomes" id="UP001497457"/>
    </source>
</evidence>
<protein>
    <recommendedName>
        <fullName evidence="1">DUF1618 domain-containing protein</fullName>
    </recommendedName>
</protein>
<name>A0ABC9B3C9_9POAL</name>
<dbReference type="EMBL" id="OZ075133">
    <property type="protein sequence ID" value="CAL4989299.1"/>
    <property type="molecule type" value="Genomic_DNA"/>
</dbReference>
<evidence type="ECO:0000259" key="1">
    <source>
        <dbReference type="Pfam" id="PF07762"/>
    </source>
</evidence>
<feature type="domain" description="DUF1618" evidence="1">
    <location>
        <begin position="220"/>
        <end position="347"/>
    </location>
</feature>